<dbReference type="GO" id="GO:0007165">
    <property type="term" value="P:signal transduction"/>
    <property type="evidence" value="ECO:0007669"/>
    <property type="project" value="InterPro"/>
</dbReference>
<evidence type="ECO:0000313" key="2">
    <source>
        <dbReference type="EMBL" id="GHO98365.1"/>
    </source>
</evidence>
<feature type="domain" description="TIR" evidence="1">
    <location>
        <begin position="3"/>
        <end position="153"/>
    </location>
</feature>
<accession>A0A8J3N7D9</accession>
<gene>
    <name evidence="2" type="ORF">KSF_084130</name>
</gene>
<dbReference type="Gene3D" id="3.40.50.10140">
    <property type="entry name" value="Toll/interleukin-1 receptor homology (TIR) domain"/>
    <property type="match status" value="1"/>
</dbReference>
<comment type="caution">
    <text evidence="2">The sequence shown here is derived from an EMBL/GenBank/DDBJ whole genome shotgun (WGS) entry which is preliminary data.</text>
</comment>
<name>A0A8J3N7D9_9CHLR</name>
<dbReference type="PROSITE" id="PS50104">
    <property type="entry name" value="TIR"/>
    <property type="match status" value="1"/>
</dbReference>
<dbReference type="EMBL" id="BNJK01000002">
    <property type="protein sequence ID" value="GHO98365.1"/>
    <property type="molecule type" value="Genomic_DNA"/>
</dbReference>
<dbReference type="SMART" id="SM00255">
    <property type="entry name" value="TIR"/>
    <property type="match status" value="1"/>
</dbReference>
<protein>
    <recommendedName>
        <fullName evidence="1">TIR domain-containing protein</fullName>
    </recommendedName>
</protein>
<evidence type="ECO:0000313" key="3">
    <source>
        <dbReference type="Proteomes" id="UP000597444"/>
    </source>
</evidence>
<evidence type="ECO:0000259" key="1">
    <source>
        <dbReference type="PROSITE" id="PS50104"/>
    </source>
</evidence>
<dbReference type="Pfam" id="PF13676">
    <property type="entry name" value="TIR_2"/>
    <property type="match status" value="1"/>
</dbReference>
<dbReference type="SUPFAM" id="SSF52200">
    <property type="entry name" value="Toll/Interleukin receptor TIR domain"/>
    <property type="match status" value="1"/>
</dbReference>
<sequence>MASTIEIFYCYAPKDIQFLKDLETHLEPLKTSLNICTWWEDSMLAGVNRKQEINKHLEEADIVLLLVSPDFLASADCCEIQRDALKLQKENRVSDVIPVIIRPVNLTHDETISGLQVLPKNRRPISTSKNKDIAWVEVQRGIAAVIDKIRSQPQQPSDVREGFMFHGYAATNRYRWDSDLRPFPNLEGQSDLPEAPWLVSAAVGKREISRRYSLFREKNIVREFTKLPATAEAIKQFADRFGELGVSVLLHYPEKVGQPESILWSGEALQFWAKEIREMSILVTLWEMVQNKQIEKLKEHIIWDVDAMSVTFVWKFPSGVPRCRIIASEKVSPQLFFQLAWGDVLKPALYFLHDEIEKRLVGHVNPTLSLTQRKIYMVPDSLLSALYVLLLLEVQEHTVGLD</sequence>
<dbReference type="AlphaFoldDB" id="A0A8J3N7D9"/>
<organism evidence="2 3">
    <name type="scientific">Reticulibacter mediterranei</name>
    <dbReference type="NCBI Taxonomy" id="2778369"/>
    <lineage>
        <taxon>Bacteria</taxon>
        <taxon>Bacillati</taxon>
        <taxon>Chloroflexota</taxon>
        <taxon>Ktedonobacteria</taxon>
        <taxon>Ktedonobacterales</taxon>
        <taxon>Reticulibacteraceae</taxon>
        <taxon>Reticulibacter</taxon>
    </lineage>
</organism>
<dbReference type="InterPro" id="IPR000157">
    <property type="entry name" value="TIR_dom"/>
</dbReference>
<dbReference type="Proteomes" id="UP000597444">
    <property type="component" value="Unassembled WGS sequence"/>
</dbReference>
<reference evidence="2" key="1">
    <citation type="submission" date="2020-10" db="EMBL/GenBank/DDBJ databases">
        <title>Taxonomic study of unclassified bacteria belonging to the class Ktedonobacteria.</title>
        <authorList>
            <person name="Yabe S."/>
            <person name="Wang C.M."/>
            <person name="Zheng Y."/>
            <person name="Sakai Y."/>
            <person name="Cavaletti L."/>
            <person name="Monciardini P."/>
            <person name="Donadio S."/>
        </authorList>
    </citation>
    <scope>NUCLEOTIDE SEQUENCE</scope>
    <source>
        <strain evidence="2">ID150040</strain>
    </source>
</reference>
<dbReference type="RefSeq" id="WP_220209117.1">
    <property type="nucleotide sequence ID" value="NZ_BNJK01000002.1"/>
</dbReference>
<proteinExistence type="predicted"/>
<keyword evidence="3" id="KW-1185">Reference proteome</keyword>
<dbReference type="InterPro" id="IPR035897">
    <property type="entry name" value="Toll_tir_struct_dom_sf"/>
</dbReference>